<name>A0AA35YQ41_LACSI</name>
<sequence length="137" mass="15425">MFSLFNRFAGFARLPLTPTIDVQSSTITTTISLYQRCLREVRKLAAGGGHYAVLIDACSLKDFCEFQIEDCVTPCNASMIEDVAYRTGSDALVRLCERLRNPLWLLVIFISYLLAKALWVQLDISGEFRNGAMSFRS</sequence>
<feature type="transmembrane region" description="Helical" evidence="1">
    <location>
        <begin position="103"/>
        <end position="122"/>
    </location>
</feature>
<gene>
    <name evidence="2" type="ORF">LSALG_LOCUS17858</name>
</gene>
<dbReference type="EMBL" id="OX465079">
    <property type="protein sequence ID" value="CAI9277954.1"/>
    <property type="molecule type" value="Genomic_DNA"/>
</dbReference>
<evidence type="ECO:0000313" key="2">
    <source>
        <dbReference type="EMBL" id="CAI9277954.1"/>
    </source>
</evidence>
<organism evidence="2 3">
    <name type="scientific">Lactuca saligna</name>
    <name type="common">Willowleaf lettuce</name>
    <dbReference type="NCBI Taxonomy" id="75948"/>
    <lineage>
        <taxon>Eukaryota</taxon>
        <taxon>Viridiplantae</taxon>
        <taxon>Streptophyta</taxon>
        <taxon>Embryophyta</taxon>
        <taxon>Tracheophyta</taxon>
        <taxon>Spermatophyta</taxon>
        <taxon>Magnoliopsida</taxon>
        <taxon>eudicotyledons</taxon>
        <taxon>Gunneridae</taxon>
        <taxon>Pentapetalae</taxon>
        <taxon>asterids</taxon>
        <taxon>campanulids</taxon>
        <taxon>Asterales</taxon>
        <taxon>Asteraceae</taxon>
        <taxon>Cichorioideae</taxon>
        <taxon>Cichorieae</taxon>
        <taxon>Lactucinae</taxon>
        <taxon>Lactuca</taxon>
    </lineage>
</organism>
<evidence type="ECO:0000313" key="3">
    <source>
        <dbReference type="Proteomes" id="UP001177003"/>
    </source>
</evidence>
<keyword evidence="1" id="KW-0472">Membrane</keyword>
<keyword evidence="1" id="KW-0812">Transmembrane</keyword>
<dbReference type="Proteomes" id="UP001177003">
    <property type="component" value="Chromosome 3"/>
</dbReference>
<keyword evidence="3" id="KW-1185">Reference proteome</keyword>
<reference evidence="2" key="1">
    <citation type="submission" date="2023-04" db="EMBL/GenBank/DDBJ databases">
        <authorList>
            <person name="Vijverberg K."/>
            <person name="Xiong W."/>
            <person name="Schranz E."/>
        </authorList>
    </citation>
    <scope>NUCLEOTIDE SEQUENCE</scope>
</reference>
<accession>A0AA35YQ41</accession>
<dbReference type="AlphaFoldDB" id="A0AA35YQ41"/>
<keyword evidence="1" id="KW-1133">Transmembrane helix</keyword>
<proteinExistence type="predicted"/>
<protein>
    <submittedName>
        <fullName evidence="2">Uncharacterized protein</fullName>
    </submittedName>
</protein>
<evidence type="ECO:0000256" key="1">
    <source>
        <dbReference type="SAM" id="Phobius"/>
    </source>
</evidence>